<keyword evidence="3" id="KW-1185">Reference proteome</keyword>
<evidence type="ECO:0000256" key="1">
    <source>
        <dbReference type="SAM" id="Phobius"/>
    </source>
</evidence>
<accession>A0A317SJH6</accession>
<feature type="transmembrane region" description="Helical" evidence="1">
    <location>
        <begin position="51"/>
        <end position="71"/>
    </location>
</feature>
<name>A0A317SJH6_9PEZI</name>
<sequence>LESSLGITVPANVTLPHHITIVANGVGGAPGFPVLDEDGNRMVFGSAGWRILLEGSRLVLALLLVAGFMAVR</sequence>
<dbReference type="Proteomes" id="UP000246991">
    <property type="component" value="Unassembled WGS sequence"/>
</dbReference>
<organism evidence="2 3">
    <name type="scientific">Tuber magnatum</name>
    <name type="common">white Piedmont truffle</name>
    <dbReference type="NCBI Taxonomy" id="42249"/>
    <lineage>
        <taxon>Eukaryota</taxon>
        <taxon>Fungi</taxon>
        <taxon>Dikarya</taxon>
        <taxon>Ascomycota</taxon>
        <taxon>Pezizomycotina</taxon>
        <taxon>Pezizomycetes</taxon>
        <taxon>Pezizales</taxon>
        <taxon>Tuberaceae</taxon>
        <taxon>Tuber</taxon>
    </lineage>
</organism>
<protein>
    <submittedName>
        <fullName evidence="2">Uncharacterized protein</fullName>
    </submittedName>
</protein>
<keyword evidence="1" id="KW-1133">Transmembrane helix</keyword>
<reference evidence="2 3" key="1">
    <citation type="submission" date="2018-03" db="EMBL/GenBank/DDBJ databases">
        <title>Genomes of Pezizomycetes fungi and the evolution of truffles.</title>
        <authorList>
            <person name="Murat C."/>
            <person name="Payen T."/>
            <person name="Noel B."/>
            <person name="Kuo A."/>
            <person name="Martin F.M."/>
        </authorList>
    </citation>
    <scope>NUCLEOTIDE SEQUENCE [LARGE SCALE GENOMIC DNA]</scope>
    <source>
        <strain evidence="2">091103-1</strain>
    </source>
</reference>
<keyword evidence="1" id="KW-0812">Transmembrane</keyword>
<dbReference type="EMBL" id="PYWC01000076">
    <property type="protein sequence ID" value="PWW73626.1"/>
    <property type="molecule type" value="Genomic_DNA"/>
</dbReference>
<gene>
    <name evidence="2" type="ORF">C7212DRAFT_216711</name>
</gene>
<dbReference type="AlphaFoldDB" id="A0A317SJH6"/>
<comment type="caution">
    <text evidence="2">The sequence shown here is derived from an EMBL/GenBank/DDBJ whole genome shotgun (WGS) entry which is preliminary data.</text>
</comment>
<feature type="non-terminal residue" evidence="2">
    <location>
        <position position="1"/>
    </location>
</feature>
<evidence type="ECO:0000313" key="3">
    <source>
        <dbReference type="Proteomes" id="UP000246991"/>
    </source>
</evidence>
<evidence type="ECO:0000313" key="2">
    <source>
        <dbReference type="EMBL" id="PWW73626.1"/>
    </source>
</evidence>
<dbReference type="OrthoDB" id="5313259at2759"/>
<keyword evidence="1" id="KW-0472">Membrane</keyword>
<proteinExistence type="predicted"/>